<feature type="domain" description="PB1-like" evidence="2">
    <location>
        <begin position="1"/>
        <end position="96"/>
    </location>
</feature>
<dbReference type="Proteomes" id="UP001058974">
    <property type="component" value="Chromosome 1"/>
</dbReference>
<proteinExistence type="predicted"/>
<dbReference type="EMBL" id="JAMSHJ010000001">
    <property type="protein sequence ID" value="KAI5446902.1"/>
    <property type="molecule type" value="Genomic_DNA"/>
</dbReference>
<evidence type="ECO:0000313" key="4">
    <source>
        <dbReference type="Proteomes" id="UP001058974"/>
    </source>
</evidence>
<comment type="caution">
    <text evidence="3">The sequence shown here is derived from an EMBL/GenBank/DDBJ whole genome shotgun (WGS) entry which is preliminary data.</text>
</comment>
<feature type="compositionally biased region" description="Basic residues" evidence="1">
    <location>
        <begin position="263"/>
        <end position="280"/>
    </location>
</feature>
<organism evidence="3 4">
    <name type="scientific">Pisum sativum</name>
    <name type="common">Garden pea</name>
    <name type="synonym">Lathyrus oleraceus</name>
    <dbReference type="NCBI Taxonomy" id="3888"/>
    <lineage>
        <taxon>Eukaryota</taxon>
        <taxon>Viridiplantae</taxon>
        <taxon>Streptophyta</taxon>
        <taxon>Embryophyta</taxon>
        <taxon>Tracheophyta</taxon>
        <taxon>Spermatophyta</taxon>
        <taxon>Magnoliopsida</taxon>
        <taxon>eudicotyledons</taxon>
        <taxon>Gunneridae</taxon>
        <taxon>Pentapetalae</taxon>
        <taxon>rosids</taxon>
        <taxon>fabids</taxon>
        <taxon>Fabales</taxon>
        <taxon>Fabaceae</taxon>
        <taxon>Papilionoideae</taxon>
        <taxon>50 kb inversion clade</taxon>
        <taxon>NPAAA clade</taxon>
        <taxon>Hologalegina</taxon>
        <taxon>IRL clade</taxon>
        <taxon>Fabeae</taxon>
        <taxon>Lathyrus</taxon>
    </lineage>
</organism>
<protein>
    <recommendedName>
        <fullName evidence="2">PB1-like domain-containing protein</fullName>
    </recommendedName>
</protein>
<sequence>MTDRFQCDIRHWCVFVKFNKLGYKGLEEVLEVDPDFWGYFEILIGLKDLGYPCMESLWYYDAMDINQLVLLKDDAGINRMKIITLITRNVNLYVKHPVYREKSILSLENNVGSNGKEEESELRDKDSLEDFNTLKNNKLDYLNNGVIGIFDDLGTFEYLNNLSDKFDKGETTDIEDTYAVDQESSYEELICNQEEDEGLECNKKDGGGSEDDSALNVNLEDSDKDVIGIGEEIAVENEDGKGKGKRKGEGKGKVKGKAEGKGKGKGKGKGNGKAKVGRPRKQMEVEESVEGSGSIDDMNEGVVLKENFRGMSDIEEYDSDYQCHKDGHNKATCKLPTTLIKPTPTATSTQTTPPATSTQPTPDATSAQPITHATSTQPTPDATTTQLTLYAASTHPTPIVMICFYDVY</sequence>
<name>A0A9D5BNA1_PEA</name>
<gene>
    <name evidence="3" type="ORF">KIW84_014665</name>
</gene>
<feature type="region of interest" description="Disordered" evidence="1">
    <location>
        <begin position="339"/>
        <end position="381"/>
    </location>
</feature>
<dbReference type="Gramene" id="Psat01G0466500-T1">
    <property type="protein sequence ID" value="KAI5446902.1"/>
    <property type="gene ID" value="KIW84_014665"/>
</dbReference>
<evidence type="ECO:0000259" key="2">
    <source>
        <dbReference type="Pfam" id="PF26130"/>
    </source>
</evidence>
<dbReference type="AlphaFoldDB" id="A0A9D5BNA1"/>
<feature type="region of interest" description="Disordered" evidence="1">
    <location>
        <begin position="235"/>
        <end position="297"/>
    </location>
</feature>
<feature type="compositionally biased region" description="Basic and acidic residues" evidence="1">
    <location>
        <begin position="238"/>
        <end position="262"/>
    </location>
</feature>
<dbReference type="InterPro" id="IPR058594">
    <property type="entry name" value="PB1-like_dom_pln"/>
</dbReference>
<reference evidence="3 4" key="1">
    <citation type="journal article" date="2022" name="Nat. Genet.">
        <title>Improved pea reference genome and pan-genome highlight genomic features and evolutionary characteristics.</title>
        <authorList>
            <person name="Yang T."/>
            <person name="Liu R."/>
            <person name="Luo Y."/>
            <person name="Hu S."/>
            <person name="Wang D."/>
            <person name="Wang C."/>
            <person name="Pandey M.K."/>
            <person name="Ge S."/>
            <person name="Xu Q."/>
            <person name="Li N."/>
            <person name="Li G."/>
            <person name="Huang Y."/>
            <person name="Saxena R.K."/>
            <person name="Ji Y."/>
            <person name="Li M."/>
            <person name="Yan X."/>
            <person name="He Y."/>
            <person name="Liu Y."/>
            <person name="Wang X."/>
            <person name="Xiang C."/>
            <person name="Varshney R.K."/>
            <person name="Ding H."/>
            <person name="Gao S."/>
            <person name="Zong X."/>
        </authorList>
    </citation>
    <scope>NUCLEOTIDE SEQUENCE [LARGE SCALE GENOMIC DNA]</scope>
    <source>
        <strain evidence="3 4">cv. Zhongwan 6</strain>
    </source>
</reference>
<accession>A0A9D5BNA1</accession>
<dbReference type="Pfam" id="PF26130">
    <property type="entry name" value="PB1-like"/>
    <property type="match status" value="1"/>
</dbReference>
<evidence type="ECO:0000256" key="1">
    <source>
        <dbReference type="SAM" id="MobiDB-lite"/>
    </source>
</evidence>
<keyword evidence="4" id="KW-1185">Reference proteome</keyword>
<evidence type="ECO:0000313" key="3">
    <source>
        <dbReference type="EMBL" id="KAI5446902.1"/>
    </source>
</evidence>